<proteinExistence type="predicted"/>
<sequence>MIKDLKTLRKFFREKVNTPIFGVGVYAFNRLGPEDFIPQYQLLALYDSLDTCLIEKDIPVFSLEREMGEKIRWQVKRNSTSVIGHFKVKQYLAKHSFPLLLPYKSSSEMILTCQKNDWQLAANPPDLDKKSIDNKVKFRRILEVIGAPCPPGEIAFLGQLDFDSLAQKYNLPFVIQYPLSGGGKGTFFIKTAKDLRKARESLIALTKGEIDDNQEMIVSQFIKGPSPSVTGCVTRQGILSTSPQYQVLSMPELNNRSGAGLFCGHDWSFSHFSPYVCRQVYEITEMVGQYLQKIGYKGIFGLDFIMDERTEKVYVVECNPRLLGSFPTLTMAQISNGEPPILAFHILEFLNANYQIDTKAINQQMRMQRKGAQMLLHNLVNNQVQVSKKMRPGIYRLNNDQEMIFIRDGYKLSHLKKEKEFLITEGILDKGAYFTPSGRIGRILTLTPVLADYQHLNSWAKKIVVRTTQGLGLRPVHFWRLKRLFNPRLRK</sequence>
<reference evidence="4" key="1">
    <citation type="submission" date="2017-09" db="EMBL/GenBank/DDBJ databases">
        <title>Depth-based differentiation of microbial function through sediment-hosted aquifers and enrichment of novel symbionts in the deep terrestrial subsurface.</title>
        <authorList>
            <person name="Probst A.J."/>
            <person name="Ladd B."/>
            <person name="Jarett J.K."/>
            <person name="Geller-Mcgrath D.E."/>
            <person name="Sieber C.M.K."/>
            <person name="Emerson J.B."/>
            <person name="Anantharaman K."/>
            <person name="Thomas B.C."/>
            <person name="Malmstrom R."/>
            <person name="Stieglmeier M."/>
            <person name="Klingl A."/>
            <person name="Woyke T."/>
            <person name="Ryan C.M."/>
            <person name="Banfield J.F."/>
        </authorList>
    </citation>
    <scope>NUCLEOTIDE SEQUENCE [LARGE SCALE GENOMIC DNA]</scope>
</reference>
<evidence type="ECO:0000313" key="3">
    <source>
        <dbReference type="EMBL" id="PIS15404.1"/>
    </source>
</evidence>
<dbReference type="InterPro" id="IPR011761">
    <property type="entry name" value="ATP-grasp"/>
</dbReference>
<dbReference type="Pfam" id="PF02655">
    <property type="entry name" value="ATP-grasp_3"/>
    <property type="match status" value="1"/>
</dbReference>
<evidence type="ECO:0000313" key="4">
    <source>
        <dbReference type="Proteomes" id="UP000231282"/>
    </source>
</evidence>
<dbReference type="PANTHER" id="PTHR37018">
    <property type="entry name" value="CULTURE SPECIFIC PROTEIN, PUTATIVE (AFU_ORTHOLOGUE AFUA_2G00130)-RELATED"/>
    <property type="match status" value="1"/>
</dbReference>
<dbReference type="GO" id="GO:0046872">
    <property type="term" value="F:metal ion binding"/>
    <property type="evidence" value="ECO:0007669"/>
    <property type="project" value="InterPro"/>
</dbReference>
<dbReference type="Gene3D" id="3.30.470.20">
    <property type="entry name" value="ATP-grasp fold, B domain"/>
    <property type="match status" value="1"/>
</dbReference>
<evidence type="ECO:0000259" key="2">
    <source>
        <dbReference type="PROSITE" id="PS50975"/>
    </source>
</evidence>
<dbReference type="SUPFAM" id="SSF56059">
    <property type="entry name" value="Glutathione synthetase ATP-binding domain-like"/>
    <property type="match status" value="1"/>
</dbReference>
<dbReference type="EMBL" id="PEZH01000003">
    <property type="protein sequence ID" value="PIS15404.1"/>
    <property type="molecule type" value="Genomic_DNA"/>
</dbReference>
<dbReference type="AlphaFoldDB" id="A0A2H0WRV8"/>
<dbReference type="PROSITE" id="PS50975">
    <property type="entry name" value="ATP_GRASP"/>
    <property type="match status" value="1"/>
</dbReference>
<dbReference type="Proteomes" id="UP000231282">
    <property type="component" value="Unassembled WGS sequence"/>
</dbReference>
<dbReference type="GO" id="GO:0005524">
    <property type="term" value="F:ATP binding"/>
    <property type="evidence" value="ECO:0007669"/>
    <property type="project" value="UniProtKB-UniRule"/>
</dbReference>
<dbReference type="InterPro" id="IPR053269">
    <property type="entry name" value="Asp-Met_ligase"/>
</dbReference>
<feature type="domain" description="ATP-grasp" evidence="2">
    <location>
        <begin position="139"/>
        <end position="348"/>
    </location>
</feature>
<name>A0A2H0WRV8_9BACT</name>
<accession>A0A2H0WRV8</accession>
<dbReference type="PANTHER" id="PTHR37018:SF1">
    <property type="entry name" value="CULTURE SPECIFIC PROTEIN, PUTATIVE (AFU_ORTHOLOGUE AFUA_2G00130)-RELATED"/>
    <property type="match status" value="1"/>
</dbReference>
<evidence type="ECO:0000256" key="1">
    <source>
        <dbReference type="PROSITE-ProRule" id="PRU00409"/>
    </source>
</evidence>
<keyword evidence="1" id="KW-0547">Nucleotide-binding</keyword>
<comment type="caution">
    <text evidence="3">The sequence shown here is derived from an EMBL/GenBank/DDBJ whole genome shotgun (WGS) entry which is preliminary data.</text>
</comment>
<protein>
    <recommendedName>
        <fullName evidence="2">ATP-grasp domain-containing protein</fullName>
    </recommendedName>
</protein>
<organism evidence="3 4">
    <name type="scientific">Candidatus Shapirobacteria bacterium CG09_land_8_20_14_0_10_38_17</name>
    <dbReference type="NCBI Taxonomy" id="1974884"/>
    <lineage>
        <taxon>Bacteria</taxon>
        <taxon>Candidatus Shapironibacteriota</taxon>
    </lineage>
</organism>
<keyword evidence="1" id="KW-0067">ATP-binding</keyword>
<gene>
    <name evidence="3" type="ORF">COT63_00130</name>
</gene>
<dbReference type="InterPro" id="IPR003806">
    <property type="entry name" value="ATP-grasp_PylC-type"/>
</dbReference>